<feature type="transmembrane region" description="Helical" evidence="9">
    <location>
        <begin position="195"/>
        <end position="220"/>
    </location>
</feature>
<dbReference type="EMBL" id="LRBG01000037">
    <property type="protein sequence ID" value="KXU84099.1"/>
    <property type="molecule type" value="Genomic_DNA"/>
</dbReference>
<feature type="transmembrane region" description="Helical" evidence="9">
    <location>
        <begin position="59"/>
        <end position="77"/>
    </location>
</feature>
<feature type="transmembrane region" description="Helical" evidence="9">
    <location>
        <begin position="240"/>
        <end position="264"/>
    </location>
</feature>
<dbReference type="STRING" id="1399968.CI15_26745"/>
<evidence type="ECO:0000313" key="11">
    <source>
        <dbReference type="EMBL" id="KXU84099.1"/>
    </source>
</evidence>
<evidence type="ECO:0000256" key="3">
    <source>
        <dbReference type="ARBA" id="ARBA00022449"/>
    </source>
</evidence>
<dbReference type="Gene3D" id="1.20.1530.20">
    <property type="match status" value="1"/>
</dbReference>
<evidence type="ECO:0000256" key="9">
    <source>
        <dbReference type="SAM" id="Phobius"/>
    </source>
</evidence>
<feature type="transmembrane region" description="Helical" evidence="9">
    <location>
        <begin position="373"/>
        <end position="391"/>
    </location>
</feature>
<dbReference type="OrthoDB" id="9810860at2"/>
<comment type="subcellular location">
    <subcellularLocation>
        <location evidence="1">Cell membrane</location>
        <topology evidence="1">Multi-pass membrane protein</topology>
    </subcellularLocation>
</comment>
<comment type="caution">
    <text evidence="11">The sequence shown here is derived from an EMBL/GenBank/DDBJ whole genome shotgun (WGS) entry which is preliminary data.</text>
</comment>
<evidence type="ECO:0000256" key="7">
    <source>
        <dbReference type="ARBA" id="ARBA00023065"/>
    </source>
</evidence>
<evidence type="ECO:0000259" key="10">
    <source>
        <dbReference type="Pfam" id="PF00999"/>
    </source>
</evidence>
<feature type="transmembrane region" description="Helical" evidence="9">
    <location>
        <begin position="6"/>
        <end position="23"/>
    </location>
</feature>
<keyword evidence="4" id="KW-1003">Cell membrane</keyword>
<keyword evidence="5 9" id="KW-0812">Transmembrane</keyword>
<dbReference type="GO" id="GO:1902600">
    <property type="term" value="P:proton transmembrane transport"/>
    <property type="evidence" value="ECO:0007669"/>
    <property type="project" value="InterPro"/>
</dbReference>
<keyword evidence="6 9" id="KW-1133">Transmembrane helix</keyword>
<keyword evidence="7" id="KW-0406">Ion transport</keyword>
<feature type="transmembrane region" description="Helical" evidence="9">
    <location>
        <begin position="166"/>
        <end position="183"/>
    </location>
</feature>
<dbReference type="PANTHER" id="PTHR32507">
    <property type="entry name" value="NA(+)/H(+) ANTIPORTER 1"/>
    <property type="match status" value="1"/>
</dbReference>
<dbReference type="Pfam" id="PF00999">
    <property type="entry name" value="Na_H_Exchanger"/>
    <property type="match status" value="1"/>
</dbReference>
<feature type="transmembrane region" description="Helical" evidence="9">
    <location>
        <begin position="340"/>
        <end position="361"/>
    </location>
</feature>
<evidence type="ECO:0000256" key="1">
    <source>
        <dbReference type="ARBA" id="ARBA00004651"/>
    </source>
</evidence>
<organism evidence="11 12">
    <name type="scientific">Paraburkholderia monticola</name>
    <dbReference type="NCBI Taxonomy" id="1399968"/>
    <lineage>
        <taxon>Bacteria</taxon>
        <taxon>Pseudomonadati</taxon>
        <taxon>Pseudomonadota</taxon>
        <taxon>Betaproteobacteria</taxon>
        <taxon>Burkholderiales</taxon>
        <taxon>Burkholderiaceae</taxon>
        <taxon>Paraburkholderia</taxon>
    </lineage>
</organism>
<reference evidence="11 12" key="1">
    <citation type="journal article" date="2015" name="Int. J. Syst. Evol. Microbiol.">
        <title>Burkholderia monticola sp. nov., isolated from mountain soil.</title>
        <authorList>
            <person name="Baek I."/>
            <person name="Seo B."/>
            <person name="Lee I."/>
            <person name="Yi H."/>
            <person name="Chun J."/>
        </authorList>
    </citation>
    <scope>NUCLEOTIDE SEQUENCE [LARGE SCALE GENOMIC DNA]</scope>
    <source>
        <strain evidence="11 12">JC2948</strain>
    </source>
</reference>
<evidence type="ECO:0000256" key="4">
    <source>
        <dbReference type="ARBA" id="ARBA00022475"/>
    </source>
</evidence>
<evidence type="ECO:0000313" key="12">
    <source>
        <dbReference type="Proteomes" id="UP000075613"/>
    </source>
</evidence>
<dbReference type="InterPro" id="IPR038770">
    <property type="entry name" value="Na+/solute_symporter_sf"/>
</dbReference>
<feature type="transmembrane region" description="Helical" evidence="9">
    <location>
        <begin position="89"/>
        <end position="115"/>
    </location>
</feature>
<name>A0A149PGF6_9BURK</name>
<accession>A0A149PGF6</accession>
<dbReference type="RefSeq" id="WP_062133618.1">
    <property type="nucleotide sequence ID" value="NZ_LRBG01000037.1"/>
</dbReference>
<evidence type="ECO:0000256" key="8">
    <source>
        <dbReference type="ARBA" id="ARBA00023136"/>
    </source>
</evidence>
<feature type="transmembrane region" description="Helical" evidence="9">
    <location>
        <begin position="35"/>
        <end position="53"/>
    </location>
</feature>
<protein>
    <submittedName>
        <fullName evidence="11">Sodium:proton antiporter</fullName>
    </submittedName>
</protein>
<dbReference type="Proteomes" id="UP000075613">
    <property type="component" value="Unassembled WGS sequence"/>
</dbReference>
<dbReference type="AlphaFoldDB" id="A0A149PGF6"/>
<proteinExistence type="predicted"/>
<sequence>MRDEPVWFLLIGALLTFMAVARGPIRRLPLTGAMIYLLVGVAVGPTMSGLVGIDLLGNTALLATLAEVGLVVSLFSIGMHLRVRPRNPLWLLPLRLGGPAMLITVALMFGFTALLTGRADGAALFLAAALAPTDPVLANELRVTQAGDDEPVRFALSGEGGLNDGAAYPFAVLGLTLAGAKLFGSGSGVHFVGSVLWGIVSALVIGCVFAIVFARVIFFLRTRYGEAIGFDGFLALGLMSTSYGAALLLQAYAFVAVFVAGVALRHEELRATGDKNPSELLEEVQHGEQLDVAQDPEKAHAVLAESMMEFTIEMERIAEMSLMLIIGCVVSAHWREMLDVRAVLPVVFLFFVARPVSVVASMFGARIDNAQRYLMAWMGIRGVGAFYYLMFGLEYARGAMAPLLPTVLDAIVLSVLLHGSTANYLLRRYHGRRR</sequence>
<keyword evidence="12" id="KW-1185">Reference proteome</keyword>
<dbReference type="GO" id="GO:0005886">
    <property type="term" value="C:plasma membrane"/>
    <property type="evidence" value="ECO:0007669"/>
    <property type="project" value="UniProtKB-SubCell"/>
</dbReference>
<keyword evidence="8 9" id="KW-0472">Membrane</keyword>
<evidence type="ECO:0000256" key="6">
    <source>
        <dbReference type="ARBA" id="ARBA00022989"/>
    </source>
</evidence>
<evidence type="ECO:0000256" key="5">
    <source>
        <dbReference type="ARBA" id="ARBA00022692"/>
    </source>
</evidence>
<gene>
    <name evidence="11" type="ORF">CI15_26745</name>
</gene>
<evidence type="ECO:0000256" key="2">
    <source>
        <dbReference type="ARBA" id="ARBA00022448"/>
    </source>
</evidence>
<dbReference type="InterPro" id="IPR006153">
    <property type="entry name" value="Cation/H_exchanger_TM"/>
</dbReference>
<feature type="domain" description="Cation/H+ exchanger transmembrane" evidence="10">
    <location>
        <begin position="17"/>
        <end position="427"/>
    </location>
</feature>
<keyword evidence="2" id="KW-0813">Transport</keyword>
<keyword evidence="3" id="KW-0050">Antiport</keyword>
<dbReference type="GO" id="GO:0015297">
    <property type="term" value="F:antiporter activity"/>
    <property type="evidence" value="ECO:0007669"/>
    <property type="project" value="UniProtKB-KW"/>
</dbReference>
<dbReference type="PANTHER" id="PTHR32507:SF8">
    <property type="entry name" value="CNH1P"/>
    <property type="match status" value="1"/>
</dbReference>
<feature type="transmembrane region" description="Helical" evidence="9">
    <location>
        <begin position="403"/>
        <end position="426"/>
    </location>
</feature>